<evidence type="ECO:0000313" key="6">
    <source>
        <dbReference type="Proteomes" id="UP000192247"/>
    </source>
</evidence>
<evidence type="ECO:0000256" key="3">
    <source>
        <dbReference type="ARBA" id="ARBA00022559"/>
    </source>
</evidence>
<dbReference type="STRING" id="418985.A0A1V9X8Y1"/>
<dbReference type="EMBL" id="MNPL01018929">
    <property type="protein sequence ID" value="OQR70005.1"/>
    <property type="molecule type" value="Genomic_DNA"/>
</dbReference>
<comment type="subcellular location">
    <subcellularLocation>
        <location evidence="1">Secreted</location>
    </subcellularLocation>
</comment>
<dbReference type="Proteomes" id="UP000192247">
    <property type="component" value="Unassembled WGS sequence"/>
</dbReference>
<protein>
    <submittedName>
        <fullName evidence="5">Uncharacterized protein</fullName>
    </submittedName>
</protein>
<dbReference type="SUPFAM" id="SSF48113">
    <property type="entry name" value="Heme-dependent peroxidases"/>
    <property type="match status" value="1"/>
</dbReference>
<dbReference type="GO" id="GO:0020037">
    <property type="term" value="F:heme binding"/>
    <property type="evidence" value="ECO:0007669"/>
    <property type="project" value="InterPro"/>
</dbReference>
<dbReference type="InParanoid" id="A0A1V9X8Y1"/>
<keyword evidence="3" id="KW-0575">Peroxidase</keyword>
<keyword evidence="4" id="KW-0325">Glycoprotein</keyword>
<proteinExistence type="predicted"/>
<reference evidence="5 6" key="1">
    <citation type="journal article" date="2017" name="Gigascience">
        <title>Draft genome of the honey bee ectoparasitic mite, Tropilaelaps mercedesae, is shaped by the parasitic life history.</title>
        <authorList>
            <person name="Dong X."/>
            <person name="Armstrong S.D."/>
            <person name="Xia D."/>
            <person name="Makepeace B.L."/>
            <person name="Darby A.C."/>
            <person name="Kadowaki T."/>
        </authorList>
    </citation>
    <scope>NUCLEOTIDE SEQUENCE [LARGE SCALE GENOMIC DNA]</scope>
    <source>
        <strain evidence="5">Wuxi-XJTLU</strain>
    </source>
</reference>
<organism evidence="5 6">
    <name type="scientific">Tropilaelaps mercedesae</name>
    <dbReference type="NCBI Taxonomy" id="418985"/>
    <lineage>
        <taxon>Eukaryota</taxon>
        <taxon>Metazoa</taxon>
        <taxon>Ecdysozoa</taxon>
        <taxon>Arthropoda</taxon>
        <taxon>Chelicerata</taxon>
        <taxon>Arachnida</taxon>
        <taxon>Acari</taxon>
        <taxon>Parasitiformes</taxon>
        <taxon>Mesostigmata</taxon>
        <taxon>Gamasina</taxon>
        <taxon>Dermanyssoidea</taxon>
        <taxon>Laelapidae</taxon>
        <taxon>Tropilaelaps</taxon>
    </lineage>
</organism>
<accession>A0A1V9X8Y1</accession>
<keyword evidence="2" id="KW-0964">Secreted</keyword>
<sequence>MLPANYVDNQCKPVPGKPNSSEFGLKLQMLPGNTTSPKLTNLFFSYGGPREQMNSVTAYIDLSLLYGSSIGEANRLRDQRLLHMMYMSDKNRLPLLEEHGCVSEHCFVTGDFRANATPTLTALHTI</sequence>
<dbReference type="GO" id="GO:0006979">
    <property type="term" value="P:response to oxidative stress"/>
    <property type="evidence" value="ECO:0007669"/>
    <property type="project" value="InterPro"/>
</dbReference>
<keyword evidence="3" id="KW-0560">Oxidoreductase</keyword>
<name>A0A1V9X8Y1_9ACAR</name>
<dbReference type="GO" id="GO:0004601">
    <property type="term" value="F:peroxidase activity"/>
    <property type="evidence" value="ECO:0007669"/>
    <property type="project" value="UniProtKB-KW"/>
</dbReference>
<comment type="caution">
    <text evidence="5">The sequence shown here is derived from an EMBL/GenBank/DDBJ whole genome shotgun (WGS) entry which is preliminary data.</text>
</comment>
<dbReference type="InterPro" id="IPR019791">
    <property type="entry name" value="Haem_peroxidase_animal"/>
</dbReference>
<keyword evidence="6" id="KW-1185">Reference proteome</keyword>
<dbReference type="Gene3D" id="1.10.640.10">
    <property type="entry name" value="Haem peroxidase domain superfamily, animal type"/>
    <property type="match status" value="1"/>
</dbReference>
<evidence type="ECO:0000256" key="1">
    <source>
        <dbReference type="ARBA" id="ARBA00004613"/>
    </source>
</evidence>
<dbReference type="InterPro" id="IPR037120">
    <property type="entry name" value="Haem_peroxidase_sf_animal"/>
</dbReference>
<dbReference type="GO" id="GO:0005576">
    <property type="term" value="C:extracellular region"/>
    <property type="evidence" value="ECO:0007669"/>
    <property type="project" value="UniProtKB-SubCell"/>
</dbReference>
<dbReference type="PANTHER" id="PTHR11475:SF4">
    <property type="entry name" value="CHORION PEROXIDASE"/>
    <property type="match status" value="1"/>
</dbReference>
<dbReference type="PROSITE" id="PS50292">
    <property type="entry name" value="PEROXIDASE_3"/>
    <property type="match status" value="1"/>
</dbReference>
<dbReference type="InterPro" id="IPR010255">
    <property type="entry name" value="Haem_peroxidase_sf"/>
</dbReference>
<dbReference type="OrthoDB" id="6505174at2759"/>
<evidence type="ECO:0000256" key="2">
    <source>
        <dbReference type="ARBA" id="ARBA00022525"/>
    </source>
</evidence>
<dbReference type="Pfam" id="PF03098">
    <property type="entry name" value="An_peroxidase"/>
    <property type="match status" value="1"/>
</dbReference>
<gene>
    <name evidence="5" type="ORF">BIW11_11910</name>
</gene>
<evidence type="ECO:0000256" key="4">
    <source>
        <dbReference type="ARBA" id="ARBA00023180"/>
    </source>
</evidence>
<evidence type="ECO:0000313" key="5">
    <source>
        <dbReference type="EMBL" id="OQR70005.1"/>
    </source>
</evidence>
<dbReference type="PANTHER" id="PTHR11475">
    <property type="entry name" value="OXIDASE/PEROXIDASE"/>
    <property type="match status" value="1"/>
</dbReference>
<dbReference type="AlphaFoldDB" id="A0A1V9X8Y1"/>